<feature type="transmembrane region" description="Helical" evidence="1">
    <location>
        <begin position="250"/>
        <end position="268"/>
    </location>
</feature>
<organism evidence="2 3">
    <name type="scientific">Candidatus Fimimonas gallinarum</name>
    <dbReference type="NCBI Taxonomy" id="2840821"/>
    <lineage>
        <taxon>Bacteria</taxon>
        <taxon>Pseudomonadati</taxon>
        <taxon>Myxococcota</taxon>
        <taxon>Myxococcia</taxon>
        <taxon>Myxococcales</taxon>
        <taxon>Cystobacterineae</taxon>
        <taxon>Myxococcaceae</taxon>
        <taxon>Myxococcaceae incertae sedis</taxon>
        <taxon>Candidatus Fimimonas</taxon>
    </lineage>
</organism>
<reference evidence="2" key="1">
    <citation type="submission" date="2020-10" db="EMBL/GenBank/DDBJ databases">
        <authorList>
            <person name="Gilroy R."/>
        </authorList>
    </citation>
    <scope>NUCLEOTIDE SEQUENCE</scope>
    <source>
        <strain evidence="2">CHK121-14286</strain>
    </source>
</reference>
<keyword evidence="1" id="KW-1133">Transmembrane helix</keyword>
<evidence type="ECO:0000313" key="3">
    <source>
        <dbReference type="Proteomes" id="UP000824200"/>
    </source>
</evidence>
<evidence type="ECO:0000313" key="2">
    <source>
        <dbReference type="EMBL" id="HIR66331.1"/>
    </source>
</evidence>
<gene>
    <name evidence="2" type="ORF">IAC95_05580</name>
</gene>
<feature type="transmembrane region" description="Helical" evidence="1">
    <location>
        <begin position="104"/>
        <end position="125"/>
    </location>
</feature>
<dbReference type="AlphaFoldDB" id="A0A9D1E514"/>
<keyword evidence="1" id="KW-0472">Membrane</keyword>
<evidence type="ECO:0008006" key="4">
    <source>
        <dbReference type="Google" id="ProtNLM"/>
    </source>
</evidence>
<feature type="transmembrane region" description="Helical" evidence="1">
    <location>
        <begin position="181"/>
        <end position="203"/>
    </location>
</feature>
<feature type="transmembrane region" description="Helical" evidence="1">
    <location>
        <begin position="78"/>
        <end position="98"/>
    </location>
</feature>
<accession>A0A9D1E514</accession>
<name>A0A9D1E514_9BACT</name>
<sequence length="269" mass="28912">MQSFFDGLTVWAHNVLPALFPFAVLSALAVKFFPKPRFSLCKKLFGVTADDLYIVSLLCGYPIGAKCIAESSCERDTATLLCSFCSSASPVFLIATVGTKLLQSASATAVVVFAHLASTLLNGLLYRKKQPTQLFLHDCFNWKDVGDSVTSAVLSVLSVGGLVALFFMLGDIVESFLPQQFSHSVVVGFALGLLEMTNGVIAVCNCSDTFTATVLCSFLLSFGGICVFAQSITFLAKKQVKPLAYLKMKLTQASIATIISFVLAKLLLR</sequence>
<protein>
    <recommendedName>
        <fullName evidence="4">Sporulation protein</fullName>
    </recommendedName>
</protein>
<proteinExistence type="predicted"/>
<evidence type="ECO:0000256" key="1">
    <source>
        <dbReference type="SAM" id="Phobius"/>
    </source>
</evidence>
<feature type="transmembrane region" description="Helical" evidence="1">
    <location>
        <begin position="210"/>
        <end position="230"/>
    </location>
</feature>
<feature type="transmembrane region" description="Helical" evidence="1">
    <location>
        <begin position="145"/>
        <end position="169"/>
    </location>
</feature>
<feature type="transmembrane region" description="Helical" evidence="1">
    <location>
        <begin position="15"/>
        <end position="33"/>
    </location>
</feature>
<reference evidence="2" key="2">
    <citation type="journal article" date="2021" name="PeerJ">
        <title>Extensive microbial diversity within the chicken gut microbiome revealed by metagenomics and culture.</title>
        <authorList>
            <person name="Gilroy R."/>
            <person name="Ravi A."/>
            <person name="Getino M."/>
            <person name="Pursley I."/>
            <person name="Horton D.L."/>
            <person name="Alikhan N.F."/>
            <person name="Baker D."/>
            <person name="Gharbi K."/>
            <person name="Hall N."/>
            <person name="Watson M."/>
            <person name="Adriaenssens E.M."/>
            <person name="Foster-Nyarko E."/>
            <person name="Jarju S."/>
            <person name="Secka A."/>
            <person name="Antonio M."/>
            <person name="Oren A."/>
            <person name="Chaudhuri R.R."/>
            <person name="La Ragione R."/>
            <person name="Hildebrand F."/>
            <person name="Pallen M.J."/>
        </authorList>
    </citation>
    <scope>NUCLEOTIDE SEQUENCE</scope>
    <source>
        <strain evidence="2">CHK121-14286</strain>
    </source>
</reference>
<keyword evidence="1" id="KW-0812">Transmembrane</keyword>
<dbReference type="EMBL" id="DVHL01000044">
    <property type="protein sequence ID" value="HIR66331.1"/>
    <property type="molecule type" value="Genomic_DNA"/>
</dbReference>
<comment type="caution">
    <text evidence="2">The sequence shown here is derived from an EMBL/GenBank/DDBJ whole genome shotgun (WGS) entry which is preliminary data.</text>
</comment>
<dbReference type="Proteomes" id="UP000824200">
    <property type="component" value="Unassembled WGS sequence"/>
</dbReference>